<dbReference type="AlphaFoldDB" id="L9Y493"/>
<reference evidence="1 2" key="1">
    <citation type="journal article" date="2014" name="PLoS Genet.">
        <title>Phylogenetically driven sequencing of extremely halophilic archaea reveals strategies for static and dynamic osmo-response.</title>
        <authorList>
            <person name="Becker E.A."/>
            <person name="Seitzer P.M."/>
            <person name="Tritt A."/>
            <person name="Larsen D."/>
            <person name="Krusor M."/>
            <person name="Yao A.I."/>
            <person name="Wu D."/>
            <person name="Madern D."/>
            <person name="Eisen J.A."/>
            <person name="Darling A.E."/>
            <person name="Facciotti M.T."/>
        </authorList>
    </citation>
    <scope>NUCLEOTIDE SEQUENCE [LARGE SCALE GENOMIC DNA]</scope>
    <source>
        <strain evidence="1 2">JCM 10478</strain>
    </source>
</reference>
<evidence type="ECO:0000313" key="1">
    <source>
        <dbReference type="EMBL" id="ELY68904.1"/>
    </source>
</evidence>
<gene>
    <name evidence="1" type="ORF">C489_06043</name>
</gene>
<sequence>MTAVSNDESETVEIDMTVGDAQDLSVLSYQTLAEAVADAVGEPKTGAFPESVRIRGTLEVVPAERDSDV</sequence>
<accession>L9Y493</accession>
<evidence type="ECO:0000313" key="2">
    <source>
        <dbReference type="Proteomes" id="UP000011632"/>
    </source>
</evidence>
<dbReference type="STRING" id="1227496.C489_06043"/>
<keyword evidence="2" id="KW-1185">Reference proteome</keyword>
<dbReference type="EMBL" id="AOID01000019">
    <property type="protein sequence ID" value="ELY68904.1"/>
    <property type="molecule type" value="Genomic_DNA"/>
</dbReference>
<name>L9Y493_9EURY</name>
<dbReference type="Proteomes" id="UP000011632">
    <property type="component" value="Unassembled WGS sequence"/>
</dbReference>
<protein>
    <submittedName>
        <fullName evidence="1">Uncharacterized protein</fullName>
    </submittedName>
</protein>
<comment type="caution">
    <text evidence="1">The sequence shown here is derived from an EMBL/GenBank/DDBJ whole genome shotgun (WGS) entry which is preliminary data.</text>
</comment>
<proteinExistence type="predicted"/>
<dbReference type="PATRIC" id="fig|1227496.3.peg.1219"/>
<organism evidence="1 2">
    <name type="scientific">Natrinema versiforme JCM 10478</name>
    <dbReference type="NCBI Taxonomy" id="1227496"/>
    <lineage>
        <taxon>Archaea</taxon>
        <taxon>Methanobacteriati</taxon>
        <taxon>Methanobacteriota</taxon>
        <taxon>Stenosarchaea group</taxon>
        <taxon>Halobacteria</taxon>
        <taxon>Halobacteriales</taxon>
        <taxon>Natrialbaceae</taxon>
        <taxon>Natrinema</taxon>
    </lineage>
</organism>